<keyword evidence="2" id="KW-1185">Reference proteome</keyword>
<dbReference type="Proteomes" id="UP000203191">
    <property type="component" value="Segment"/>
</dbReference>
<dbReference type="GeneID" id="17825042"/>
<reference evidence="1 2" key="1">
    <citation type="journal article" date="2015" name="J Appl Environ Microbiol">
        <title>Complete Genome Sequence Analysis of Two Pseudomonas plecoglossicida Phages, Potential Therapeutic Agents.</title>
        <authorList>
            <person name="Kawato Y."/>
            <person name="Yasuike M."/>
            <person name="Nakamura Y."/>
            <person name="Shigenobu Y."/>
            <person name="Fujiwara A."/>
            <person name="Sano M."/>
            <person name="Nakai T."/>
        </authorList>
    </citation>
    <scope>NUCLEOTIDE SEQUENCE [LARGE SCALE GENOMIC DNA]</scope>
</reference>
<protein>
    <submittedName>
        <fullName evidence="1">Uncharacterized protein</fullName>
    </submittedName>
</protein>
<dbReference type="KEGG" id="vg:17825042"/>
<dbReference type="RefSeq" id="YP_008873127.1">
    <property type="nucleotide sequence ID" value="NC_023005.1"/>
</dbReference>
<organism evidence="1 2">
    <name type="scientific">Pseudomonas phage PPpW-4</name>
    <dbReference type="NCBI Taxonomy" id="1279083"/>
    <lineage>
        <taxon>Viruses</taxon>
        <taxon>Duplodnaviria</taxon>
        <taxon>Heunggongvirae</taxon>
        <taxon>Uroviricota</taxon>
        <taxon>Caudoviricetes</taxon>
        <taxon>Autographivirales</taxon>
        <taxon>Autotranscriptaviridae</taxon>
        <taxon>Studiervirinae</taxon>
        <taxon>Phutvirus</taxon>
        <taxon>Phutvirus PPpW4</taxon>
    </lineage>
</organism>
<accession>V5YTF9</accession>
<sequence length="59" mass="6946">MVERDVSGAEPDFVVGKWTNWQGNYWVYEIRTGIIYYSNSLADAKEWIKLCRDALKETE</sequence>
<name>V5YTF9_9CAUD</name>
<evidence type="ECO:0000313" key="1">
    <source>
        <dbReference type="EMBL" id="BAO20667.1"/>
    </source>
</evidence>
<proteinExistence type="predicted"/>
<dbReference type="EMBL" id="AB775549">
    <property type="protein sequence ID" value="BAO20667.1"/>
    <property type="molecule type" value="Genomic_DNA"/>
</dbReference>
<evidence type="ECO:0000313" key="2">
    <source>
        <dbReference type="Proteomes" id="UP000203191"/>
    </source>
</evidence>